<dbReference type="EC" id="2.7.11.1" evidence="1"/>
<feature type="domain" description="Protein kinase" evidence="9">
    <location>
        <begin position="30"/>
        <end position="303"/>
    </location>
</feature>
<dbReference type="SMART" id="SM00220">
    <property type="entry name" value="S_TKc"/>
    <property type="match status" value="1"/>
</dbReference>
<dbReference type="STRING" id="7868.ENSCMIP00000005980"/>
<dbReference type="CDD" id="cd14003">
    <property type="entry name" value="STKc_AMPK-like"/>
    <property type="match status" value="1"/>
</dbReference>
<dbReference type="AlphaFoldDB" id="A0A4W3GSN2"/>
<sequence>CRPSVWPARPSETDRITVDEVKECEVHGYLLTSKRIGTGGFSSVYLGLPTQEVMKRNFRLASGLQTKRNKMVAIKIVNISQNPYQQSRRFLSREINALHATYKHPNIQLYETFRSPSQLFLVLELACKGDLLDHINRIATNKRDLGLREEEAQHLFHQLVSGVAHCHTNHIVHRDLKCENILLDEQGAIKLTDFGLAGRCTKRGLMSTFCGSVPYTAPEILLEQSYKGERADIWSMGVILYAMVTGKLPFNECQPQKMLQLIKRGIKFHQQLSPECQDLISQLLQWCPSARPELTQILAHPWMLPAISFIFQRVRDILTDSTDRSQHRGNSSKGMCRDPCLTRHCYWTEVGKDE</sequence>
<dbReference type="GO" id="GO:0005737">
    <property type="term" value="C:cytoplasm"/>
    <property type="evidence" value="ECO:0007669"/>
    <property type="project" value="TreeGrafter"/>
</dbReference>
<dbReference type="GO" id="GO:0005524">
    <property type="term" value="F:ATP binding"/>
    <property type="evidence" value="ECO:0007669"/>
    <property type="project" value="UniProtKB-KW"/>
</dbReference>
<dbReference type="PROSITE" id="PS50011">
    <property type="entry name" value="PROTEIN_KINASE_DOM"/>
    <property type="match status" value="1"/>
</dbReference>
<organism evidence="10 11">
    <name type="scientific">Callorhinchus milii</name>
    <name type="common">Ghost shark</name>
    <dbReference type="NCBI Taxonomy" id="7868"/>
    <lineage>
        <taxon>Eukaryota</taxon>
        <taxon>Metazoa</taxon>
        <taxon>Chordata</taxon>
        <taxon>Craniata</taxon>
        <taxon>Vertebrata</taxon>
        <taxon>Chondrichthyes</taxon>
        <taxon>Holocephali</taxon>
        <taxon>Chimaeriformes</taxon>
        <taxon>Callorhinchidae</taxon>
        <taxon>Callorhinchus</taxon>
    </lineage>
</organism>
<reference evidence="11" key="3">
    <citation type="journal article" date="2014" name="Nature">
        <title>Elephant shark genome provides unique insights into gnathostome evolution.</title>
        <authorList>
            <consortium name="International Elephant Shark Genome Sequencing Consortium"/>
            <person name="Venkatesh B."/>
            <person name="Lee A.P."/>
            <person name="Ravi V."/>
            <person name="Maurya A.K."/>
            <person name="Lian M.M."/>
            <person name="Swann J.B."/>
            <person name="Ohta Y."/>
            <person name="Flajnik M.F."/>
            <person name="Sutoh Y."/>
            <person name="Kasahara M."/>
            <person name="Hoon S."/>
            <person name="Gangu V."/>
            <person name="Roy S.W."/>
            <person name="Irimia M."/>
            <person name="Korzh V."/>
            <person name="Kondrychyn I."/>
            <person name="Lim Z.W."/>
            <person name="Tay B.H."/>
            <person name="Tohari S."/>
            <person name="Kong K.W."/>
            <person name="Ho S."/>
            <person name="Lorente-Galdos B."/>
            <person name="Quilez J."/>
            <person name="Marques-Bonet T."/>
            <person name="Raney B.J."/>
            <person name="Ingham P.W."/>
            <person name="Tay A."/>
            <person name="Hillier L.W."/>
            <person name="Minx P."/>
            <person name="Boehm T."/>
            <person name="Wilson R.K."/>
            <person name="Brenner S."/>
            <person name="Warren W.C."/>
        </authorList>
    </citation>
    <scope>NUCLEOTIDE SEQUENCE [LARGE SCALE GENOMIC DNA]</scope>
</reference>
<dbReference type="GO" id="GO:0035556">
    <property type="term" value="P:intracellular signal transduction"/>
    <property type="evidence" value="ECO:0007669"/>
    <property type="project" value="TreeGrafter"/>
</dbReference>
<dbReference type="InterPro" id="IPR000719">
    <property type="entry name" value="Prot_kinase_dom"/>
</dbReference>
<dbReference type="PANTHER" id="PTHR24346">
    <property type="entry name" value="MAP/MICROTUBULE AFFINITY-REGULATING KINASE"/>
    <property type="match status" value="1"/>
</dbReference>
<dbReference type="GeneTree" id="ENSGT00940000163790"/>
<dbReference type="InterPro" id="IPR011009">
    <property type="entry name" value="Kinase-like_dom_sf"/>
</dbReference>
<dbReference type="GO" id="GO:0050321">
    <property type="term" value="F:tau-protein kinase activity"/>
    <property type="evidence" value="ECO:0007669"/>
    <property type="project" value="TreeGrafter"/>
</dbReference>
<comment type="catalytic activity">
    <reaction evidence="8">
        <text>L-seryl-[protein] + ATP = O-phospho-L-seryl-[protein] + ADP + H(+)</text>
        <dbReference type="Rhea" id="RHEA:17989"/>
        <dbReference type="Rhea" id="RHEA-COMP:9863"/>
        <dbReference type="Rhea" id="RHEA-COMP:11604"/>
        <dbReference type="ChEBI" id="CHEBI:15378"/>
        <dbReference type="ChEBI" id="CHEBI:29999"/>
        <dbReference type="ChEBI" id="CHEBI:30616"/>
        <dbReference type="ChEBI" id="CHEBI:83421"/>
        <dbReference type="ChEBI" id="CHEBI:456216"/>
        <dbReference type="EC" id="2.7.11.1"/>
    </reaction>
</comment>
<dbReference type="Ensembl" id="ENSCMIT00000006180.1">
    <property type="protein sequence ID" value="ENSCMIP00000005980.1"/>
    <property type="gene ID" value="ENSCMIG00000003450.1"/>
</dbReference>
<evidence type="ECO:0000313" key="10">
    <source>
        <dbReference type="Ensembl" id="ENSCMIP00000005980.1"/>
    </source>
</evidence>
<keyword evidence="11" id="KW-1185">Reference proteome</keyword>
<reference evidence="11" key="2">
    <citation type="journal article" date="2007" name="PLoS Biol.">
        <title>Survey sequencing and comparative analysis of the elephant shark (Callorhinchus milii) genome.</title>
        <authorList>
            <person name="Venkatesh B."/>
            <person name="Kirkness E.F."/>
            <person name="Loh Y.H."/>
            <person name="Halpern A.L."/>
            <person name="Lee A.P."/>
            <person name="Johnson J."/>
            <person name="Dandona N."/>
            <person name="Viswanathan L.D."/>
            <person name="Tay A."/>
            <person name="Venter J.C."/>
            <person name="Strausberg R.L."/>
            <person name="Brenner S."/>
        </authorList>
    </citation>
    <scope>NUCLEOTIDE SEQUENCE [LARGE SCALE GENOMIC DNA]</scope>
</reference>
<evidence type="ECO:0000256" key="4">
    <source>
        <dbReference type="ARBA" id="ARBA00022741"/>
    </source>
</evidence>
<evidence type="ECO:0000256" key="6">
    <source>
        <dbReference type="ARBA" id="ARBA00022840"/>
    </source>
</evidence>
<reference evidence="11" key="1">
    <citation type="journal article" date="2006" name="Science">
        <title>Ancient noncoding elements conserved in the human genome.</title>
        <authorList>
            <person name="Venkatesh B."/>
            <person name="Kirkness E.F."/>
            <person name="Loh Y.H."/>
            <person name="Halpern A.L."/>
            <person name="Lee A.P."/>
            <person name="Johnson J."/>
            <person name="Dandona N."/>
            <person name="Viswanathan L.D."/>
            <person name="Tay A."/>
            <person name="Venter J.C."/>
            <person name="Strausberg R.L."/>
            <person name="Brenner S."/>
        </authorList>
    </citation>
    <scope>NUCLEOTIDE SEQUENCE [LARGE SCALE GENOMIC DNA]</scope>
</reference>
<dbReference type="Pfam" id="PF00069">
    <property type="entry name" value="Pkinase"/>
    <property type="match status" value="1"/>
</dbReference>
<accession>A0A4W3GSN2</accession>
<name>A0A4W3GSN2_CALMI</name>
<dbReference type="Proteomes" id="UP000314986">
    <property type="component" value="Unassembled WGS sequence"/>
</dbReference>
<reference evidence="10" key="5">
    <citation type="submission" date="2025-09" db="UniProtKB">
        <authorList>
            <consortium name="Ensembl"/>
        </authorList>
    </citation>
    <scope>IDENTIFICATION</scope>
</reference>
<keyword evidence="5" id="KW-0418">Kinase</keyword>
<evidence type="ECO:0000259" key="9">
    <source>
        <dbReference type="PROSITE" id="PS50011"/>
    </source>
</evidence>
<proteinExistence type="predicted"/>
<keyword evidence="6" id="KW-0067">ATP-binding</keyword>
<dbReference type="Gene3D" id="1.10.510.10">
    <property type="entry name" value="Transferase(Phosphotransferase) domain 1"/>
    <property type="match status" value="1"/>
</dbReference>
<evidence type="ECO:0000256" key="7">
    <source>
        <dbReference type="ARBA" id="ARBA00047899"/>
    </source>
</evidence>
<keyword evidence="2" id="KW-0723">Serine/threonine-protein kinase</keyword>
<evidence type="ECO:0000256" key="1">
    <source>
        <dbReference type="ARBA" id="ARBA00012513"/>
    </source>
</evidence>
<comment type="catalytic activity">
    <reaction evidence="7">
        <text>L-threonyl-[protein] + ATP = O-phospho-L-threonyl-[protein] + ADP + H(+)</text>
        <dbReference type="Rhea" id="RHEA:46608"/>
        <dbReference type="Rhea" id="RHEA-COMP:11060"/>
        <dbReference type="Rhea" id="RHEA-COMP:11605"/>
        <dbReference type="ChEBI" id="CHEBI:15378"/>
        <dbReference type="ChEBI" id="CHEBI:30013"/>
        <dbReference type="ChEBI" id="CHEBI:30616"/>
        <dbReference type="ChEBI" id="CHEBI:61977"/>
        <dbReference type="ChEBI" id="CHEBI:456216"/>
        <dbReference type="EC" id="2.7.11.1"/>
    </reaction>
</comment>
<dbReference type="PANTHER" id="PTHR24346:SF84">
    <property type="entry name" value="TESTIS SPECIFIC SERINE KINASE 5"/>
    <property type="match status" value="1"/>
</dbReference>
<keyword evidence="4" id="KW-0547">Nucleotide-binding</keyword>
<dbReference type="SUPFAM" id="SSF56112">
    <property type="entry name" value="Protein kinase-like (PK-like)"/>
    <property type="match status" value="1"/>
</dbReference>
<dbReference type="InterPro" id="IPR008271">
    <property type="entry name" value="Ser/Thr_kinase_AS"/>
</dbReference>
<dbReference type="PROSITE" id="PS00108">
    <property type="entry name" value="PROTEIN_KINASE_ST"/>
    <property type="match status" value="1"/>
</dbReference>
<evidence type="ECO:0000256" key="8">
    <source>
        <dbReference type="ARBA" id="ARBA00048679"/>
    </source>
</evidence>
<protein>
    <recommendedName>
        <fullName evidence="1">non-specific serine/threonine protein kinase</fullName>
        <ecNumber evidence="1">2.7.11.1</ecNumber>
    </recommendedName>
</protein>
<evidence type="ECO:0000313" key="11">
    <source>
        <dbReference type="Proteomes" id="UP000314986"/>
    </source>
</evidence>
<evidence type="ECO:0000256" key="5">
    <source>
        <dbReference type="ARBA" id="ARBA00022777"/>
    </source>
</evidence>
<dbReference type="OMA" id="MDQVREC"/>
<dbReference type="GO" id="GO:0000226">
    <property type="term" value="P:microtubule cytoskeleton organization"/>
    <property type="evidence" value="ECO:0007669"/>
    <property type="project" value="TreeGrafter"/>
</dbReference>
<gene>
    <name evidence="10" type="primary">LOC103183659</name>
</gene>
<evidence type="ECO:0000256" key="2">
    <source>
        <dbReference type="ARBA" id="ARBA00022527"/>
    </source>
</evidence>
<dbReference type="InParanoid" id="A0A4W3GSN2"/>
<reference evidence="10" key="4">
    <citation type="submission" date="2025-08" db="UniProtKB">
        <authorList>
            <consortium name="Ensembl"/>
        </authorList>
    </citation>
    <scope>IDENTIFICATION</scope>
</reference>
<keyword evidence="3" id="KW-0808">Transferase</keyword>
<evidence type="ECO:0000256" key="3">
    <source>
        <dbReference type="ARBA" id="ARBA00022679"/>
    </source>
</evidence>
<dbReference type="FunFam" id="1.10.510.10:FF:000944">
    <property type="entry name" value="Testis-specific serine/threonine-protein kinase 5"/>
    <property type="match status" value="1"/>
</dbReference>